<organism evidence="2 3">
    <name type="scientific">Acacia crassicarpa</name>
    <name type="common">northern wattle</name>
    <dbReference type="NCBI Taxonomy" id="499986"/>
    <lineage>
        <taxon>Eukaryota</taxon>
        <taxon>Viridiplantae</taxon>
        <taxon>Streptophyta</taxon>
        <taxon>Embryophyta</taxon>
        <taxon>Tracheophyta</taxon>
        <taxon>Spermatophyta</taxon>
        <taxon>Magnoliopsida</taxon>
        <taxon>eudicotyledons</taxon>
        <taxon>Gunneridae</taxon>
        <taxon>Pentapetalae</taxon>
        <taxon>rosids</taxon>
        <taxon>fabids</taxon>
        <taxon>Fabales</taxon>
        <taxon>Fabaceae</taxon>
        <taxon>Caesalpinioideae</taxon>
        <taxon>mimosoid clade</taxon>
        <taxon>Acacieae</taxon>
        <taxon>Acacia</taxon>
    </lineage>
</organism>
<evidence type="ECO:0000256" key="1">
    <source>
        <dbReference type="SAM" id="MobiDB-lite"/>
    </source>
</evidence>
<accession>A0AAE1M8D7</accession>
<proteinExistence type="predicted"/>
<dbReference type="AlphaFoldDB" id="A0AAE1M8D7"/>
<protein>
    <submittedName>
        <fullName evidence="2">Uncharacterized protein</fullName>
    </submittedName>
</protein>
<gene>
    <name evidence="2" type="ORF">QN277_010553</name>
</gene>
<keyword evidence="3" id="KW-1185">Reference proteome</keyword>
<evidence type="ECO:0000313" key="3">
    <source>
        <dbReference type="Proteomes" id="UP001293593"/>
    </source>
</evidence>
<comment type="caution">
    <text evidence="2">The sequence shown here is derived from an EMBL/GenBank/DDBJ whole genome shotgun (WGS) entry which is preliminary data.</text>
</comment>
<sequence length="173" mass="19308">MTKRSRGEDDDDVDYNVNNDIEYELGSGDPPPKKKPKTPKKDASPSNNSAIHDGASPPTVYSKFSSNTQARVPRRRISFSNDQKRAPKSSIVMKRLKDLCSMKEPKMNVGIEIVGAAYILKQMTTKRPDDDHHNDDDKIGLAMKQAVKATKLLFLAEHNLNKALQQLSKTKTA</sequence>
<dbReference type="Proteomes" id="UP001293593">
    <property type="component" value="Unassembled WGS sequence"/>
</dbReference>
<evidence type="ECO:0000313" key="2">
    <source>
        <dbReference type="EMBL" id="KAK4253223.1"/>
    </source>
</evidence>
<dbReference type="EMBL" id="JAWXYG010000016">
    <property type="protein sequence ID" value="KAK4253223.1"/>
    <property type="molecule type" value="Genomic_DNA"/>
</dbReference>
<reference evidence="2" key="1">
    <citation type="submission" date="2023-10" db="EMBL/GenBank/DDBJ databases">
        <title>Chromosome-level genome of the transformable northern wattle, Acacia crassicarpa.</title>
        <authorList>
            <person name="Massaro I."/>
            <person name="Sinha N.R."/>
            <person name="Poethig S."/>
            <person name="Leichty A.R."/>
        </authorList>
    </citation>
    <scope>NUCLEOTIDE SEQUENCE</scope>
    <source>
        <strain evidence="2">Acra3RX</strain>
        <tissue evidence="2">Leaf</tissue>
    </source>
</reference>
<feature type="region of interest" description="Disordered" evidence="1">
    <location>
        <begin position="1"/>
        <end position="88"/>
    </location>
</feature>
<name>A0AAE1M8D7_9FABA</name>